<dbReference type="Proteomes" id="UP000029922">
    <property type="component" value="Unassembled WGS sequence"/>
</dbReference>
<evidence type="ECO:0000313" key="4">
    <source>
        <dbReference type="EMBL" id="TLD98895.1"/>
    </source>
</evidence>
<dbReference type="EMBL" id="UGJE01000002">
    <property type="protein sequence ID" value="STQ87140.1"/>
    <property type="molecule type" value="Genomic_DNA"/>
</dbReference>
<dbReference type="InterPro" id="IPR036188">
    <property type="entry name" value="FAD/NAD-bd_sf"/>
</dbReference>
<proteinExistence type="predicted"/>
<keyword evidence="2 3" id="KW-0560">Oxidoreductase</keyword>
<evidence type="ECO:0000256" key="1">
    <source>
        <dbReference type="ARBA" id="ARBA00022630"/>
    </source>
</evidence>
<reference evidence="3 6" key="2">
    <citation type="submission" date="2018-06" db="EMBL/GenBank/DDBJ databases">
        <authorList>
            <consortium name="Pathogen Informatics"/>
            <person name="Doyle S."/>
        </authorList>
    </citation>
    <scope>NUCLEOTIDE SEQUENCE [LARGE SCALE GENOMIC DNA]</scope>
    <source>
        <strain evidence="3 6">NCTC12714</strain>
    </source>
</reference>
<keyword evidence="6" id="KW-1185">Reference proteome</keyword>
<gene>
    <name evidence="4" type="ORF">LS73_008035</name>
    <name evidence="3" type="ORF">NCTC12714_01962</name>
</gene>
<dbReference type="InterPro" id="IPR050097">
    <property type="entry name" value="Ferredoxin-NADP_redctase_2"/>
</dbReference>
<accession>A0A377PXA3</accession>
<organism evidence="3 6">
    <name type="scientific">Helicobacter muridarum</name>
    <dbReference type="NCBI Taxonomy" id="216"/>
    <lineage>
        <taxon>Bacteria</taxon>
        <taxon>Pseudomonadati</taxon>
        <taxon>Campylobacterota</taxon>
        <taxon>Epsilonproteobacteria</taxon>
        <taxon>Campylobacterales</taxon>
        <taxon>Helicobacteraceae</taxon>
        <taxon>Helicobacter</taxon>
    </lineage>
</organism>
<evidence type="ECO:0000313" key="6">
    <source>
        <dbReference type="Proteomes" id="UP000255139"/>
    </source>
</evidence>
<evidence type="ECO:0000256" key="2">
    <source>
        <dbReference type="ARBA" id="ARBA00023002"/>
    </source>
</evidence>
<dbReference type="PANTHER" id="PTHR48105">
    <property type="entry name" value="THIOREDOXIN REDUCTASE 1-RELATED-RELATED"/>
    <property type="match status" value="1"/>
</dbReference>
<protein>
    <submittedName>
        <fullName evidence="4">FAD-dependent oxidoreductase</fullName>
    </submittedName>
    <submittedName>
        <fullName evidence="3">Thioredoxin reductase TrxB</fullName>
        <ecNumber evidence="3">1.18.1.2</ecNumber>
    </submittedName>
</protein>
<name>A0A377PXA3_9HELI</name>
<keyword evidence="1" id="KW-0285">Flavoprotein</keyword>
<dbReference type="SUPFAM" id="SSF51905">
    <property type="entry name" value="FAD/NAD(P)-binding domain"/>
    <property type="match status" value="1"/>
</dbReference>
<dbReference type="AlphaFoldDB" id="A0A377PXA3"/>
<dbReference type="EMBL" id="JRPD02000022">
    <property type="protein sequence ID" value="TLD98895.1"/>
    <property type="molecule type" value="Genomic_DNA"/>
</dbReference>
<dbReference type="OrthoDB" id="9778740at2"/>
<dbReference type="RefSeq" id="WP_104692116.1">
    <property type="nucleotide sequence ID" value="NZ_FZML01000026.1"/>
</dbReference>
<dbReference type="Proteomes" id="UP000255139">
    <property type="component" value="Unassembled WGS sequence"/>
</dbReference>
<dbReference type="Pfam" id="PF13738">
    <property type="entry name" value="Pyr_redox_3"/>
    <property type="match status" value="1"/>
</dbReference>
<sequence length="318" mass="35155">MKHYDVIIIGAGPGGIASAIECKKFGIDNILLLEKTDKICGMIREYYKDGKRVDKDYKGQLVDLKGHIDFKDCNKEIALTLFENLLSENNVEIIYNKEVEQVIKKDSIFVVKSGTNSFSSDFIIIGIGKMGKPNKPQYPIPTKLRKKANFNVNECLAGEEILIVGGGNSAVEYAIYLAGVTKTTLNYRRSEFNRINDENARELQNSLQNGLIGKFGVDINSLEDDNGRFKVNFTDNSSAHFDRIVYAIGGVVPLDFLRKCGVEVDSNGVASHDESTKQSNVENLFVVGDLLYKNGGSIAKSMNDAYDIVNAISVVKKS</sequence>
<reference evidence="4 5" key="1">
    <citation type="journal article" date="2014" name="Genome Announc.">
        <title>Draft genome sequences of eight enterohepatic helicobacter species isolated from both laboratory and wild rodents.</title>
        <authorList>
            <person name="Sheh A."/>
            <person name="Shen Z."/>
            <person name="Fox J.G."/>
        </authorList>
    </citation>
    <scope>NUCLEOTIDE SEQUENCE [LARGE SCALE GENOMIC DNA]</scope>
    <source>
        <strain evidence="4 5">ST1</strain>
    </source>
</reference>
<dbReference type="Gene3D" id="3.50.50.60">
    <property type="entry name" value="FAD/NAD(P)-binding domain"/>
    <property type="match status" value="2"/>
</dbReference>
<dbReference type="PRINTS" id="PR00368">
    <property type="entry name" value="FADPNR"/>
</dbReference>
<evidence type="ECO:0000313" key="3">
    <source>
        <dbReference type="EMBL" id="STQ87140.1"/>
    </source>
</evidence>
<dbReference type="EC" id="1.18.1.2" evidence="3"/>
<dbReference type="PRINTS" id="PR00469">
    <property type="entry name" value="PNDRDTASEII"/>
</dbReference>
<evidence type="ECO:0000313" key="5">
    <source>
        <dbReference type="Proteomes" id="UP000029922"/>
    </source>
</evidence>
<dbReference type="GO" id="GO:0004324">
    <property type="term" value="F:ferredoxin-NADP+ reductase activity"/>
    <property type="evidence" value="ECO:0007669"/>
    <property type="project" value="UniProtKB-EC"/>
</dbReference>